<sequence length="32" mass="3185">MAGAWPVAGEPAAVGIVPKRRADAPEIGRIGA</sequence>
<organism evidence="1 2">
    <name type="scientific">Labrys wisconsinensis</name>
    <dbReference type="NCBI Taxonomy" id="425677"/>
    <lineage>
        <taxon>Bacteria</taxon>
        <taxon>Pseudomonadati</taxon>
        <taxon>Pseudomonadota</taxon>
        <taxon>Alphaproteobacteria</taxon>
        <taxon>Hyphomicrobiales</taxon>
        <taxon>Xanthobacteraceae</taxon>
        <taxon>Labrys</taxon>
    </lineage>
</organism>
<accession>A0ABU0J5B7</accession>
<comment type="caution">
    <text evidence="1">The sequence shown here is derived from an EMBL/GenBank/DDBJ whole genome shotgun (WGS) entry which is preliminary data.</text>
</comment>
<name>A0ABU0J5B7_9HYPH</name>
<proteinExistence type="predicted"/>
<dbReference type="EMBL" id="JAUSVX010000003">
    <property type="protein sequence ID" value="MDQ0469462.1"/>
    <property type="molecule type" value="Genomic_DNA"/>
</dbReference>
<dbReference type="Proteomes" id="UP001242480">
    <property type="component" value="Unassembled WGS sequence"/>
</dbReference>
<keyword evidence="2" id="KW-1185">Reference proteome</keyword>
<gene>
    <name evidence="1" type="ORF">QO011_002473</name>
</gene>
<protein>
    <submittedName>
        <fullName evidence="1">Uncharacterized protein</fullName>
    </submittedName>
</protein>
<evidence type="ECO:0000313" key="2">
    <source>
        <dbReference type="Proteomes" id="UP001242480"/>
    </source>
</evidence>
<evidence type="ECO:0000313" key="1">
    <source>
        <dbReference type="EMBL" id="MDQ0469462.1"/>
    </source>
</evidence>
<reference evidence="1 2" key="1">
    <citation type="submission" date="2023-07" db="EMBL/GenBank/DDBJ databases">
        <title>Genomic Encyclopedia of Type Strains, Phase IV (KMG-IV): sequencing the most valuable type-strain genomes for metagenomic binning, comparative biology and taxonomic classification.</title>
        <authorList>
            <person name="Goeker M."/>
        </authorList>
    </citation>
    <scope>NUCLEOTIDE SEQUENCE [LARGE SCALE GENOMIC DNA]</scope>
    <source>
        <strain evidence="1 2">DSM 19619</strain>
    </source>
</reference>